<organism evidence="2">
    <name type="scientific">Setaria italica</name>
    <name type="common">Foxtail millet</name>
    <name type="synonym">Panicum italicum</name>
    <dbReference type="NCBI Taxonomy" id="4555"/>
    <lineage>
        <taxon>Eukaryota</taxon>
        <taxon>Viridiplantae</taxon>
        <taxon>Streptophyta</taxon>
        <taxon>Embryophyta</taxon>
        <taxon>Tracheophyta</taxon>
        <taxon>Spermatophyta</taxon>
        <taxon>Magnoliopsida</taxon>
        <taxon>Liliopsida</taxon>
        <taxon>Poales</taxon>
        <taxon>Poaceae</taxon>
        <taxon>PACMAD clade</taxon>
        <taxon>Panicoideae</taxon>
        <taxon>Panicodae</taxon>
        <taxon>Paniceae</taxon>
        <taxon>Cenchrinae</taxon>
        <taxon>Setaria</taxon>
    </lineage>
</organism>
<name>A0A368RCL9_SETIT</name>
<dbReference type="STRING" id="4555.A0A368RCL9"/>
<proteinExistence type="predicted"/>
<evidence type="ECO:0000256" key="1">
    <source>
        <dbReference type="SAM" id="MobiDB-lite"/>
    </source>
</evidence>
<dbReference type="EMBL" id="CM003532">
    <property type="protein sequence ID" value="RCV27911.1"/>
    <property type="molecule type" value="Genomic_DNA"/>
</dbReference>
<sequence>MDEQRAKVNKGGRRRALAPARPPPAISVAAALHPGPSRRWLCLLAFRYSQIAACSYESGEARARSWVGASSTSIGSPSKATWAGAGRAQGRPAARTGTGRLIGPSTRSSCSGQHLRAQSLTKLLTIDQDYWHGLTMFEILRYMPQHNWSTYEEALKANPVLAKMMISGVVYSGDWIAQFGSSASGVRERRDRREPARQERAGLLGRGDSEGRR</sequence>
<feature type="compositionally biased region" description="Basic residues" evidence="1">
    <location>
        <begin position="7"/>
        <end position="16"/>
    </location>
</feature>
<feature type="region of interest" description="Disordered" evidence="1">
    <location>
        <begin position="183"/>
        <end position="213"/>
    </location>
</feature>
<reference evidence="2" key="1">
    <citation type="journal article" date="2012" name="Nat. Biotechnol.">
        <title>Reference genome sequence of the model plant Setaria.</title>
        <authorList>
            <person name="Bennetzen J.L."/>
            <person name="Schmutz J."/>
            <person name="Wang H."/>
            <person name="Percifield R."/>
            <person name="Hawkins J."/>
            <person name="Pontaroli A.C."/>
            <person name="Estep M."/>
            <person name="Feng L."/>
            <person name="Vaughn J.N."/>
            <person name="Grimwood J."/>
            <person name="Jenkins J."/>
            <person name="Barry K."/>
            <person name="Lindquist E."/>
            <person name="Hellsten U."/>
            <person name="Deshpande S."/>
            <person name="Wang X."/>
            <person name="Wu X."/>
            <person name="Mitros T."/>
            <person name="Triplett J."/>
            <person name="Yang X."/>
            <person name="Ye C.Y."/>
            <person name="Mauro-Herrera M."/>
            <person name="Wang L."/>
            <person name="Li P."/>
            <person name="Sharma M."/>
            <person name="Sharma R."/>
            <person name="Ronald P.C."/>
            <person name="Panaud O."/>
            <person name="Kellogg E.A."/>
            <person name="Brutnell T.P."/>
            <person name="Doust A.N."/>
            <person name="Tuskan G.A."/>
            <person name="Rokhsar D."/>
            <person name="Devos K.M."/>
        </authorList>
    </citation>
    <scope>NUCLEOTIDE SEQUENCE [LARGE SCALE GENOMIC DNA]</scope>
    <source>
        <strain evidence="2">Yugu1</strain>
    </source>
</reference>
<feature type="region of interest" description="Disordered" evidence="1">
    <location>
        <begin position="78"/>
        <end position="97"/>
    </location>
</feature>
<feature type="compositionally biased region" description="Basic and acidic residues" evidence="1">
    <location>
        <begin position="186"/>
        <end position="200"/>
    </location>
</feature>
<gene>
    <name evidence="2" type="ORF">SETIT_5G363200v2</name>
</gene>
<protein>
    <submittedName>
        <fullName evidence="2">Uncharacterized protein</fullName>
    </submittedName>
</protein>
<reference evidence="2" key="2">
    <citation type="submission" date="2015-07" db="EMBL/GenBank/DDBJ databases">
        <authorList>
            <person name="Noorani M."/>
        </authorList>
    </citation>
    <scope>NUCLEOTIDE SEQUENCE</scope>
    <source>
        <strain evidence="2">Yugu1</strain>
    </source>
</reference>
<feature type="region of interest" description="Disordered" evidence="1">
    <location>
        <begin position="1"/>
        <end position="21"/>
    </location>
</feature>
<accession>A0A368RCL9</accession>
<evidence type="ECO:0000313" key="2">
    <source>
        <dbReference type="EMBL" id="RCV27911.1"/>
    </source>
</evidence>
<dbReference type="AlphaFoldDB" id="A0A368RCL9"/>
<feature type="compositionally biased region" description="Low complexity" evidence="1">
    <location>
        <begin position="83"/>
        <end position="97"/>
    </location>
</feature>